<comment type="subcellular location">
    <subcellularLocation>
        <location evidence="1">Cell envelope</location>
    </subcellularLocation>
    <subcellularLocation>
        <location evidence="2">Cell outer membrane</location>
    </subcellularLocation>
    <subcellularLocation>
        <location evidence="3">Secreted</location>
    </subcellularLocation>
</comment>
<keyword evidence="4" id="KW-0964">Secreted</keyword>
<evidence type="ECO:0000313" key="9">
    <source>
        <dbReference type="Proteomes" id="UP000263642"/>
    </source>
</evidence>
<dbReference type="GO" id="GO:0005576">
    <property type="term" value="C:extracellular region"/>
    <property type="evidence" value="ECO:0007669"/>
    <property type="project" value="UniProtKB-SubCell"/>
</dbReference>
<evidence type="ECO:0000256" key="7">
    <source>
        <dbReference type="ARBA" id="ARBA00023237"/>
    </source>
</evidence>
<sequence>MFPFHWLTTLQQQYRSHFRQNARIRLRRNRPPCIARATPRHVVELLEDRTLLTAFTVVNTNDSGEGSLRAAIEQANANAGADTISFDAALAGETFMFSEQLKILDELSIVGLGSDQMIFQIDGGSDEDFSLIFIEDYDSENLFSVDISGISFDGIGNGRAIYSMKNLTVTDCQFTNLSVRGNGGAISAKRYLTVHHSSFSNNESEYSGGAIYHTIANVDFRPDFYFIVTDSYFYKNIAGSSGGGVCTHSATQEVLDGYSGLQLSSSTFIQNESSISGGGVAVLNGWMDISDSKFISNTSVRGGGLSQQLTYSYRNTDTASKVSDCDFIENSASYGGGGFYQATWSEAIYELEGNERELTIAGCDYRGNTAGERGGGICLTSGKTDVTILDTIVSGNSSDIDGGGVFSSTESLFVDRCLIDNNFAVEAGGGFHSVQHLRITNSTVSKNATEQLGGGFYTSRTFSVSACTVVLNSAGERGGGVYSDNLSSYYSSGGTNSIIAGNIATNYGTQAYGNFQWSNCIIQDSIDGLFDPVLRDNGGDTKTHALLPGSLAIDAGDNSYVINSGMEFDQRGAGFSRIVNGTVDIGAFEVQGPFTQVDLSIVDFRTDSGENGELDSLPQGLDWINEWGGYWLEIWISTPATVDLGIFSAAFDLSFDTSITTATAIEFGAAFTVNQTGMINDLAGVIENLSAETSQTNVGDDQHVLFARIRFESTISDAVDLDFEGQTLNPLNPAFSVNHPEILFTGSAASEEVHGLAPETAIYANPFDLNDDDVINYRDLIQLVNVYGVSPSESSSDYAWFADYDQNDRVLSKIVSFWPRWKDLLF</sequence>
<dbReference type="NCBIfam" id="NF041518">
    <property type="entry name" value="choice_anch_Q"/>
    <property type="match status" value="1"/>
</dbReference>
<keyword evidence="6" id="KW-0472">Membrane</keyword>
<evidence type="ECO:0000256" key="4">
    <source>
        <dbReference type="ARBA" id="ARBA00022525"/>
    </source>
</evidence>
<dbReference type="GO" id="GO:0009279">
    <property type="term" value="C:cell outer membrane"/>
    <property type="evidence" value="ECO:0007669"/>
    <property type="project" value="UniProtKB-SubCell"/>
</dbReference>
<proteinExistence type="predicted"/>
<comment type="caution">
    <text evidence="8">The sequence shown here is derived from an EMBL/GenBank/DDBJ whole genome shotgun (WGS) entry which is preliminary data.</text>
</comment>
<dbReference type="SUPFAM" id="SSF51126">
    <property type="entry name" value="Pectin lyase-like"/>
    <property type="match status" value="2"/>
</dbReference>
<dbReference type="PANTHER" id="PTHR11319:SF35">
    <property type="entry name" value="OUTER MEMBRANE PROTEIN PMPC-RELATED"/>
    <property type="match status" value="1"/>
</dbReference>
<dbReference type="InterPro" id="IPR003368">
    <property type="entry name" value="POMP_repeat"/>
</dbReference>
<dbReference type="AlphaFoldDB" id="A0A3D3RA59"/>
<evidence type="ECO:0000256" key="1">
    <source>
        <dbReference type="ARBA" id="ARBA00004196"/>
    </source>
</evidence>
<evidence type="ECO:0000256" key="6">
    <source>
        <dbReference type="ARBA" id="ARBA00023136"/>
    </source>
</evidence>
<gene>
    <name evidence="8" type="ORF">DIT97_23040</name>
</gene>
<dbReference type="EMBL" id="DQAY01000136">
    <property type="protein sequence ID" value="HCO25754.1"/>
    <property type="molecule type" value="Genomic_DNA"/>
</dbReference>
<keyword evidence="7" id="KW-0998">Cell outer membrane</keyword>
<keyword evidence="5" id="KW-0732">Signal</keyword>
<evidence type="ECO:0000256" key="2">
    <source>
        <dbReference type="ARBA" id="ARBA00004442"/>
    </source>
</evidence>
<dbReference type="Proteomes" id="UP000263642">
    <property type="component" value="Unassembled WGS sequence"/>
</dbReference>
<dbReference type="InterPro" id="IPR018247">
    <property type="entry name" value="EF_Hand_1_Ca_BS"/>
</dbReference>
<evidence type="ECO:0000256" key="5">
    <source>
        <dbReference type="ARBA" id="ARBA00022729"/>
    </source>
</evidence>
<accession>A0A3D3RA59</accession>
<dbReference type="InterPro" id="IPR011050">
    <property type="entry name" value="Pectin_lyase_fold/virulence"/>
</dbReference>
<dbReference type="InterPro" id="IPR059226">
    <property type="entry name" value="Choice_anch_Q_dom"/>
</dbReference>
<organism evidence="8 9">
    <name type="scientific">Gimesia maris</name>
    <dbReference type="NCBI Taxonomy" id="122"/>
    <lineage>
        <taxon>Bacteria</taxon>
        <taxon>Pseudomonadati</taxon>
        <taxon>Planctomycetota</taxon>
        <taxon>Planctomycetia</taxon>
        <taxon>Planctomycetales</taxon>
        <taxon>Planctomycetaceae</taxon>
        <taxon>Gimesia</taxon>
    </lineage>
</organism>
<protein>
    <submittedName>
        <fullName evidence="8">Uncharacterized protein</fullName>
    </submittedName>
</protein>
<evidence type="ECO:0000313" key="8">
    <source>
        <dbReference type="EMBL" id="HCO25754.1"/>
    </source>
</evidence>
<dbReference type="PROSITE" id="PS00018">
    <property type="entry name" value="EF_HAND_1"/>
    <property type="match status" value="1"/>
</dbReference>
<dbReference type="Pfam" id="PF02415">
    <property type="entry name" value="Chlam_PMP"/>
    <property type="match status" value="1"/>
</dbReference>
<reference evidence="8 9" key="1">
    <citation type="journal article" date="2018" name="Nat. Biotechnol.">
        <title>A standardized bacterial taxonomy based on genome phylogeny substantially revises the tree of life.</title>
        <authorList>
            <person name="Parks D.H."/>
            <person name="Chuvochina M."/>
            <person name="Waite D.W."/>
            <person name="Rinke C."/>
            <person name="Skarshewski A."/>
            <person name="Chaumeil P.A."/>
            <person name="Hugenholtz P."/>
        </authorList>
    </citation>
    <scope>NUCLEOTIDE SEQUENCE [LARGE SCALE GENOMIC DNA]</scope>
    <source>
        <strain evidence="8">UBA9375</strain>
    </source>
</reference>
<name>A0A3D3RA59_9PLAN</name>
<dbReference type="PANTHER" id="PTHR11319">
    <property type="entry name" value="G PROTEIN-COUPLED RECEPTOR-RELATED"/>
    <property type="match status" value="1"/>
</dbReference>
<evidence type="ECO:0000256" key="3">
    <source>
        <dbReference type="ARBA" id="ARBA00004613"/>
    </source>
</evidence>